<dbReference type="InterPro" id="IPR052055">
    <property type="entry name" value="Hepadnavirus_pol/RT"/>
</dbReference>
<dbReference type="Proteomes" id="UP000186698">
    <property type="component" value="Chromosome 1L"/>
</dbReference>
<gene>
    <name evidence="3" type="primary">LOC121393399</name>
</gene>
<dbReference type="OrthoDB" id="2897838at2759"/>
<organism evidence="2 3">
    <name type="scientific">Xenopus laevis</name>
    <name type="common">African clawed frog</name>
    <dbReference type="NCBI Taxonomy" id="8355"/>
    <lineage>
        <taxon>Eukaryota</taxon>
        <taxon>Metazoa</taxon>
        <taxon>Chordata</taxon>
        <taxon>Craniata</taxon>
        <taxon>Vertebrata</taxon>
        <taxon>Euteleostomi</taxon>
        <taxon>Amphibia</taxon>
        <taxon>Batrachia</taxon>
        <taxon>Anura</taxon>
        <taxon>Pipoidea</taxon>
        <taxon>Pipidae</taxon>
        <taxon>Xenopodinae</taxon>
        <taxon>Xenopus</taxon>
        <taxon>Xenopus</taxon>
    </lineage>
</organism>
<feature type="region of interest" description="Disordered" evidence="1">
    <location>
        <begin position="62"/>
        <end position="92"/>
    </location>
</feature>
<reference evidence="3" key="1">
    <citation type="submission" date="2025-08" db="UniProtKB">
        <authorList>
            <consortium name="RefSeq"/>
        </authorList>
    </citation>
    <scope>IDENTIFICATION</scope>
    <source>
        <strain evidence="3">J_2021</strain>
        <tissue evidence="3">Erythrocytes</tissue>
    </source>
</reference>
<dbReference type="GeneID" id="121393399"/>
<name>A0A8J1KNG6_XENLA</name>
<evidence type="ECO:0000313" key="3">
    <source>
        <dbReference type="RefSeq" id="XP_041417784.1"/>
    </source>
</evidence>
<accession>A0A8J1KNG6</accession>
<dbReference type="KEGG" id="xla:121393399"/>
<dbReference type="PANTHER" id="PTHR33050:SF7">
    <property type="entry name" value="RIBONUCLEASE H"/>
    <property type="match status" value="1"/>
</dbReference>
<feature type="compositionally biased region" description="Polar residues" evidence="1">
    <location>
        <begin position="78"/>
        <end position="90"/>
    </location>
</feature>
<evidence type="ECO:0000313" key="2">
    <source>
        <dbReference type="Proteomes" id="UP000186698"/>
    </source>
</evidence>
<sequence length="248" mass="28558">MLQVSVGVLERRSISSTVQYSRAESHYEGSGSLQTTNSGRGRLYKIRQRGSSCLYQVSRRHQEQSDDERIESHHGVCSNISDGDNSNPHSGESELKVDLLSCRSLDSGEWSLNYQVFRKVMGRWGWPDLDLMASPENHKLPVFLARVPCREAWAIDAFAHSWDNLWAYMFPPFAMIFKVLKKILISKFEIIAILPDWPRRPWYPLLRRLSVDRPMRLPDRQDLLSQGPLLHAKPQQLNLTAWRLSSPG</sequence>
<protein>
    <submittedName>
        <fullName evidence="3">Uncharacterized protein LOC121393399</fullName>
    </submittedName>
</protein>
<proteinExistence type="predicted"/>
<dbReference type="PANTHER" id="PTHR33050">
    <property type="entry name" value="REVERSE TRANSCRIPTASE DOMAIN-CONTAINING PROTEIN"/>
    <property type="match status" value="1"/>
</dbReference>
<keyword evidence="2" id="KW-1185">Reference proteome</keyword>
<evidence type="ECO:0000256" key="1">
    <source>
        <dbReference type="SAM" id="MobiDB-lite"/>
    </source>
</evidence>
<dbReference type="RefSeq" id="XP_041417784.1">
    <property type="nucleotide sequence ID" value="XM_041561850.1"/>
</dbReference>
<dbReference type="AlphaFoldDB" id="A0A8J1KNG6"/>